<dbReference type="SUPFAM" id="SSF51735">
    <property type="entry name" value="NAD(P)-binding Rossmann-fold domains"/>
    <property type="match status" value="1"/>
</dbReference>
<dbReference type="PANTHER" id="PTHR44169:SF6">
    <property type="entry name" value="NADPH-DEPENDENT 1-ACYLDIHYDROXYACETONE PHOSPHATE REDUCTASE"/>
    <property type="match status" value="1"/>
</dbReference>
<dbReference type="PRINTS" id="PR00081">
    <property type="entry name" value="GDHRDH"/>
</dbReference>
<dbReference type="GO" id="GO:0016491">
    <property type="term" value="F:oxidoreductase activity"/>
    <property type="evidence" value="ECO:0007669"/>
    <property type="project" value="UniProtKB-KW"/>
</dbReference>
<dbReference type="Pfam" id="PF00106">
    <property type="entry name" value="adh_short"/>
    <property type="match status" value="1"/>
</dbReference>
<evidence type="ECO:0000256" key="2">
    <source>
        <dbReference type="ARBA" id="ARBA00023002"/>
    </source>
</evidence>
<dbReference type="CDD" id="cd05374">
    <property type="entry name" value="17beta-HSD-like_SDR_c"/>
    <property type="match status" value="1"/>
</dbReference>
<sequence length="272" mass="29842">MNKVILISGASSGIGFATLEKLISEGHTVYGSGRAEKDLEKIKNAGGRPLEMEMTDYPTLEKAVDSVIENEGRIDVLFNNAGYGLYGTVEETSIDRAKHQFDVNLFGLARLTQLVLPHMRRQQSGTIINTSSMGGKVYTPLGAWYHATKHAVEGWSDCLRLELKEFGINVVVVEPGGIQTAWGTIAADNLQEISSRGPYKDFGKKVADGMRSRYERRGALSPPSVIADVVSKAISSSRPRTRYVAGKYARPLLLIRKYLGDRVYDRVAMSAA</sequence>
<dbReference type="EMBL" id="RKLO01000007">
    <property type="protein sequence ID" value="RVW00316.1"/>
    <property type="molecule type" value="Genomic_DNA"/>
</dbReference>
<reference evidence="4 5" key="1">
    <citation type="submission" date="2018-11" db="EMBL/GenBank/DDBJ databases">
        <title>Rhodococcus spongicola sp. nov. and Rhodococcus xishaensis sp. nov. from marine sponges.</title>
        <authorList>
            <person name="Li L."/>
            <person name="Lin H.W."/>
        </authorList>
    </citation>
    <scope>NUCLEOTIDE SEQUENCE [LARGE SCALE GENOMIC DNA]</scope>
    <source>
        <strain evidence="4 5">LHW51113</strain>
    </source>
</reference>
<dbReference type="Gene3D" id="3.40.50.720">
    <property type="entry name" value="NAD(P)-binding Rossmann-like Domain"/>
    <property type="match status" value="1"/>
</dbReference>
<proteinExistence type="inferred from homology"/>
<dbReference type="RefSeq" id="WP_127955683.1">
    <property type="nucleotide sequence ID" value="NZ_RKLO01000007.1"/>
</dbReference>
<evidence type="ECO:0000256" key="3">
    <source>
        <dbReference type="RuleBase" id="RU000363"/>
    </source>
</evidence>
<evidence type="ECO:0000313" key="5">
    <source>
        <dbReference type="Proteomes" id="UP000283479"/>
    </source>
</evidence>
<comment type="similarity">
    <text evidence="1 3">Belongs to the short-chain dehydrogenases/reductases (SDR) family.</text>
</comment>
<protein>
    <submittedName>
        <fullName evidence="4">SDR family NAD(P)-dependent oxidoreductase</fullName>
    </submittedName>
</protein>
<organism evidence="4 5">
    <name type="scientific">Rhodococcus xishaensis</name>
    <dbReference type="NCBI Taxonomy" id="2487364"/>
    <lineage>
        <taxon>Bacteria</taxon>
        <taxon>Bacillati</taxon>
        <taxon>Actinomycetota</taxon>
        <taxon>Actinomycetes</taxon>
        <taxon>Mycobacteriales</taxon>
        <taxon>Nocardiaceae</taxon>
        <taxon>Rhodococcus</taxon>
    </lineage>
</organism>
<dbReference type="PRINTS" id="PR00080">
    <property type="entry name" value="SDRFAMILY"/>
</dbReference>
<keyword evidence="2" id="KW-0560">Oxidoreductase</keyword>
<accession>A0A438AN78</accession>
<dbReference type="InterPro" id="IPR036291">
    <property type="entry name" value="NAD(P)-bd_dom_sf"/>
</dbReference>
<evidence type="ECO:0000256" key="1">
    <source>
        <dbReference type="ARBA" id="ARBA00006484"/>
    </source>
</evidence>
<evidence type="ECO:0000313" key="4">
    <source>
        <dbReference type="EMBL" id="RVW00316.1"/>
    </source>
</evidence>
<dbReference type="Proteomes" id="UP000283479">
    <property type="component" value="Unassembled WGS sequence"/>
</dbReference>
<dbReference type="AlphaFoldDB" id="A0A438AN78"/>
<keyword evidence="5" id="KW-1185">Reference proteome</keyword>
<name>A0A438AN78_9NOCA</name>
<dbReference type="InterPro" id="IPR002347">
    <property type="entry name" value="SDR_fam"/>
</dbReference>
<gene>
    <name evidence="4" type="ORF">EGT50_16310</name>
</gene>
<dbReference type="OrthoDB" id="5242868at2"/>
<dbReference type="NCBIfam" id="NF004826">
    <property type="entry name" value="PRK06182.1"/>
    <property type="match status" value="1"/>
</dbReference>
<dbReference type="PANTHER" id="PTHR44169">
    <property type="entry name" value="NADPH-DEPENDENT 1-ACYLDIHYDROXYACETONE PHOSPHATE REDUCTASE"/>
    <property type="match status" value="1"/>
</dbReference>
<comment type="caution">
    <text evidence="4">The sequence shown here is derived from an EMBL/GenBank/DDBJ whole genome shotgun (WGS) entry which is preliminary data.</text>
</comment>